<reference evidence="1 2" key="1">
    <citation type="submission" date="2011-08" db="EMBL/GenBank/DDBJ databases">
        <authorList>
            <person name="Weinstock G."/>
            <person name="Sodergren E."/>
            <person name="Clifton S."/>
            <person name="Fulton L."/>
            <person name="Fulton B."/>
            <person name="Courtney L."/>
            <person name="Fronick C."/>
            <person name="Harrison M."/>
            <person name="Strong C."/>
            <person name="Farmer C."/>
            <person name="Delahaunty K."/>
            <person name="Markovic C."/>
            <person name="Hall O."/>
            <person name="Minx P."/>
            <person name="Tomlinson C."/>
            <person name="Mitreva M."/>
            <person name="Hou S."/>
            <person name="Chen J."/>
            <person name="Wollam A."/>
            <person name="Pepin K.H."/>
            <person name="Johnson M."/>
            <person name="Bhonagiri V."/>
            <person name="Zhang X."/>
            <person name="Suruliraj S."/>
            <person name="Warren W."/>
            <person name="Chinwalla A."/>
            <person name="Mardis E.R."/>
            <person name="Wilson R.K."/>
        </authorList>
    </citation>
    <scope>NUCLEOTIDE SEQUENCE [LARGE SCALE GENOMIC DNA]</scope>
    <source>
        <strain evidence="1 2">F0432</strain>
    </source>
</reference>
<evidence type="ECO:0000313" key="2">
    <source>
        <dbReference type="Proteomes" id="UP000004750"/>
    </source>
</evidence>
<accession>G9ZHM5</accession>
<gene>
    <name evidence="1" type="ORF">HMPREF9080_02275</name>
</gene>
<proteinExistence type="predicted"/>
<dbReference type="AlphaFoldDB" id="G9ZHM5"/>
<dbReference type="EMBL" id="AGCM01000133">
    <property type="protein sequence ID" value="EHM52500.1"/>
    <property type="molecule type" value="Genomic_DNA"/>
</dbReference>
<sequence>MAPLGGILSLCRLNRTNFITFHRLIAMIICEEDWIGTFWSVNMPTQERRQQDVFTFMHKELQPCQKKSYPPNP</sequence>
<evidence type="ECO:0000313" key="1">
    <source>
        <dbReference type="EMBL" id="EHM52500.1"/>
    </source>
</evidence>
<name>G9ZHM5_9GAMM</name>
<protein>
    <submittedName>
        <fullName evidence="1">Uncharacterized protein</fullName>
    </submittedName>
</protein>
<dbReference type="Proteomes" id="UP000004750">
    <property type="component" value="Unassembled WGS sequence"/>
</dbReference>
<dbReference type="HOGENOM" id="CLU_2697829_0_0_6"/>
<comment type="caution">
    <text evidence="1">The sequence shown here is derived from an EMBL/GenBank/DDBJ whole genome shotgun (WGS) entry which is preliminary data.</text>
</comment>
<dbReference type="STRING" id="797473.HMPREF9080_02275"/>
<organism evidence="1 2">
    <name type="scientific">Cardiobacterium valvarum F0432</name>
    <dbReference type="NCBI Taxonomy" id="797473"/>
    <lineage>
        <taxon>Bacteria</taxon>
        <taxon>Pseudomonadati</taxon>
        <taxon>Pseudomonadota</taxon>
        <taxon>Gammaproteobacteria</taxon>
        <taxon>Cardiobacteriales</taxon>
        <taxon>Cardiobacteriaceae</taxon>
        <taxon>Cardiobacterium</taxon>
    </lineage>
</organism>